<organism evidence="1 2">
    <name type="scientific">Deinococcus aerius</name>
    <dbReference type="NCBI Taxonomy" id="200253"/>
    <lineage>
        <taxon>Bacteria</taxon>
        <taxon>Thermotogati</taxon>
        <taxon>Deinococcota</taxon>
        <taxon>Deinococci</taxon>
        <taxon>Deinococcales</taxon>
        <taxon>Deinococcaceae</taxon>
        <taxon>Deinococcus</taxon>
    </lineage>
</organism>
<dbReference type="AlphaFoldDB" id="A0A2I9DA28"/>
<gene>
    <name evidence="1" type="ORF">DAERI_140131</name>
</gene>
<keyword evidence="2" id="KW-1185">Reference proteome</keyword>
<dbReference type="EMBL" id="BFAG01000014">
    <property type="protein sequence ID" value="GBF07470.1"/>
    <property type="molecule type" value="Genomic_DNA"/>
</dbReference>
<reference evidence="2" key="1">
    <citation type="submission" date="2018-01" db="EMBL/GenBank/DDBJ databases">
        <title>Draft Genome Sequence of the Radioresistant Bacterium Deinococcus aerius TR0125, Isolated from the Higher Atmosphere above Japan.</title>
        <authorList>
            <person name="Satoh K."/>
            <person name="Arai H."/>
            <person name="Sanzen T."/>
            <person name="Kawaguchi Y."/>
            <person name="Hayashi H."/>
            <person name="Yokobori S."/>
            <person name="Yamagishi A."/>
            <person name="Oono Y."/>
            <person name="Narumi I."/>
        </authorList>
    </citation>
    <scope>NUCLEOTIDE SEQUENCE [LARGE SCALE GENOMIC DNA]</scope>
    <source>
        <strain evidence="2">TR0125</strain>
    </source>
</reference>
<proteinExistence type="predicted"/>
<accession>A0A2I9DA28</accession>
<name>A0A2I9DA28_9DEIO</name>
<sequence>MCANLRLNLHASAPAQAAAPDGGGGVGVGWGQGVWENRAVRFVRTIQATTREEAERADREANWAKTPQERLAEVEFLRAQRYPGGVAPRFQRVLEIAQRPRG</sequence>
<evidence type="ECO:0000313" key="1">
    <source>
        <dbReference type="EMBL" id="GBF07470.1"/>
    </source>
</evidence>
<comment type="caution">
    <text evidence="1">The sequence shown here is derived from an EMBL/GenBank/DDBJ whole genome shotgun (WGS) entry which is preliminary data.</text>
</comment>
<protein>
    <submittedName>
        <fullName evidence="1">Uncharacterized protein</fullName>
    </submittedName>
</protein>
<dbReference type="Proteomes" id="UP000236569">
    <property type="component" value="Unassembled WGS sequence"/>
</dbReference>
<evidence type="ECO:0000313" key="2">
    <source>
        <dbReference type="Proteomes" id="UP000236569"/>
    </source>
</evidence>